<keyword evidence="2" id="KW-0805">Transcription regulation</keyword>
<dbReference type="Gene3D" id="1.10.10.10">
    <property type="entry name" value="Winged helix-like DNA-binding domain superfamily/Winged helix DNA-binding domain"/>
    <property type="match status" value="1"/>
</dbReference>
<dbReference type="SUPFAM" id="SSF46785">
    <property type="entry name" value="Winged helix' DNA-binding domain"/>
    <property type="match status" value="1"/>
</dbReference>
<dbReference type="InterPro" id="IPR050389">
    <property type="entry name" value="LysR-type_TF"/>
</dbReference>
<dbReference type="InterPro" id="IPR036388">
    <property type="entry name" value="WH-like_DNA-bd_sf"/>
</dbReference>
<dbReference type="InterPro" id="IPR036390">
    <property type="entry name" value="WH_DNA-bd_sf"/>
</dbReference>
<name>A0ABT3VXN5_9ENTR</name>
<evidence type="ECO:0000256" key="2">
    <source>
        <dbReference type="ARBA" id="ARBA00023015"/>
    </source>
</evidence>
<comment type="caution">
    <text evidence="6">The sequence shown here is derived from an EMBL/GenBank/DDBJ whole genome shotgun (WGS) entry which is preliminary data.</text>
</comment>
<keyword evidence="4" id="KW-0804">Transcription</keyword>
<evidence type="ECO:0000259" key="5">
    <source>
        <dbReference type="PROSITE" id="PS50931"/>
    </source>
</evidence>
<dbReference type="RefSeq" id="WP_266178368.1">
    <property type="nucleotide sequence ID" value="NZ_JAPKNE010000001.1"/>
</dbReference>
<dbReference type="SUPFAM" id="SSF53850">
    <property type="entry name" value="Periplasmic binding protein-like II"/>
    <property type="match status" value="1"/>
</dbReference>
<gene>
    <name evidence="6" type="ORF">OSH03_04370</name>
</gene>
<keyword evidence="3" id="KW-0238">DNA-binding</keyword>
<sequence>MKKEIDIKLLNIINTLVVTQSVTKTAQQLKVSPGSISYALKKARSITGAHLFIRTRNGMKPDTTAKELSQRYQKFTGNSIPPTFSESATGKNTLNIMTFTPVEMMLAKIVKESRVWNSDLRFNFFPYDSNSNDRLERIKNGLIDIDIGSKLPADKLVNKIKLFSTPVSLLANQHSGLEDTITLIDWQERKHAVWSVFSDYYCDNLLSSQNVVKHMEERKIAMISASIINMVAFCANSKCIMMIPDYFAHVFTSTFPVKKLSMPPELSLKYDCYFHFSNTLFDYEEMKLTANEIVSHFKNINQGNQDDFVTPP</sequence>
<reference evidence="6" key="1">
    <citation type="submission" date="2022-11" db="EMBL/GenBank/DDBJ databases">
        <title>Biodiversity and phylogenetic relationships of bacteria.</title>
        <authorList>
            <person name="Machado R.A.R."/>
            <person name="Bhat A."/>
            <person name="Loulou A."/>
            <person name="Kallel S."/>
        </authorList>
    </citation>
    <scope>NUCLEOTIDE SEQUENCE</scope>
    <source>
        <strain evidence="6">E-TC7</strain>
    </source>
</reference>
<evidence type="ECO:0000256" key="3">
    <source>
        <dbReference type="ARBA" id="ARBA00023125"/>
    </source>
</evidence>
<dbReference type="InterPro" id="IPR000847">
    <property type="entry name" value="LysR_HTH_N"/>
</dbReference>
<feature type="domain" description="HTH lysR-type" evidence="5">
    <location>
        <begin position="5"/>
        <end position="62"/>
    </location>
</feature>
<evidence type="ECO:0000256" key="1">
    <source>
        <dbReference type="ARBA" id="ARBA00009437"/>
    </source>
</evidence>
<evidence type="ECO:0000256" key="4">
    <source>
        <dbReference type="ARBA" id="ARBA00023163"/>
    </source>
</evidence>
<dbReference type="Pfam" id="PF00126">
    <property type="entry name" value="HTH_1"/>
    <property type="match status" value="1"/>
</dbReference>
<dbReference type="PROSITE" id="PS50931">
    <property type="entry name" value="HTH_LYSR"/>
    <property type="match status" value="1"/>
</dbReference>
<dbReference type="Gene3D" id="3.40.190.10">
    <property type="entry name" value="Periplasmic binding protein-like II"/>
    <property type="match status" value="2"/>
</dbReference>
<dbReference type="Proteomes" id="UP001146015">
    <property type="component" value="Unassembled WGS sequence"/>
</dbReference>
<dbReference type="PANTHER" id="PTHR30118">
    <property type="entry name" value="HTH-TYPE TRANSCRIPTIONAL REGULATOR LEUO-RELATED"/>
    <property type="match status" value="1"/>
</dbReference>
<evidence type="ECO:0000313" key="6">
    <source>
        <dbReference type="EMBL" id="MCX5573203.1"/>
    </source>
</evidence>
<organism evidence="6 7">
    <name type="scientific">Enterobacter nematophilus</name>
    <dbReference type="NCBI Taxonomy" id="2994648"/>
    <lineage>
        <taxon>Bacteria</taxon>
        <taxon>Pseudomonadati</taxon>
        <taxon>Pseudomonadota</taxon>
        <taxon>Gammaproteobacteria</taxon>
        <taxon>Enterobacterales</taxon>
        <taxon>Enterobacteriaceae</taxon>
        <taxon>Enterobacter</taxon>
    </lineage>
</organism>
<dbReference type="EMBL" id="JAPKNE010000001">
    <property type="protein sequence ID" value="MCX5573203.1"/>
    <property type="molecule type" value="Genomic_DNA"/>
</dbReference>
<protein>
    <submittedName>
        <fullName evidence="6">LysR family transcriptional regulator</fullName>
    </submittedName>
</protein>
<keyword evidence="7" id="KW-1185">Reference proteome</keyword>
<dbReference type="PANTHER" id="PTHR30118:SF10">
    <property type="entry name" value="LYSR FAMILY TRANSCRIPTIONAL REGULATOR"/>
    <property type="match status" value="1"/>
</dbReference>
<accession>A0ABT3VXN5</accession>
<comment type="similarity">
    <text evidence="1">Belongs to the LysR transcriptional regulatory family.</text>
</comment>
<proteinExistence type="inferred from homology"/>
<evidence type="ECO:0000313" key="7">
    <source>
        <dbReference type="Proteomes" id="UP001146015"/>
    </source>
</evidence>